<feature type="signal peptide" evidence="2">
    <location>
        <begin position="1"/>
        <end position="33"/>
    </location>
</feature>
<gene>
    <name evidence="3" type="ORF">CLUMA_CG005151</name>
</gene>
<feature type="region of interest" description="Disordered" evidence="1">
    <location>
        <begin position="44"/>
        <end position="71"/>
    </location>
</feature>
<dbReference type="EMBL" id="CVRI01000021">
    <property type="protein sequence ID" value="CRK91484.1"/>
    <property type="molecule type" value="Genomic_DNA"/>
</dbReference>
<dbReference type="Proteomes" id="UP000183832">
    <property type="component" value="Unassembled WGS sequence"/>
</dbReference>
<feature type="compositionally biased region" description="Basic residues" evidence="1">
    <location>
        <begin position="58"/>
        <end position="71"/>
    </location>
</feature>
<evidence type="ECO:0000313" key="4">
    <source>
        <dbReference type="Proteomes" id="UP000183832"/>
    </source>
</evidence>
<name>A0A1J1HVU4_9DIPT</name>
<keyword evidence="4" id="KW-1185">Reference proteome</keyword>
<proteinExistence type="predicted"/>
<evidence type="ECO:0000256" key="2">
    <source>
        <dbReference type="SAM" id="SignalP"/>
    </source>
</evidence>
<evidence type="ECO:0000256" key="1">
    <source>
        <dbReference type="SAM" id="MobiDB-lite"/>
    </source>
</evidence>
<organism evidence="3 4">
    <name type="scientific">Clunio marinus</name>
    <dbReference type="NCBI Taxonomy" id="568069"/>
    <lineage>
        <taxon>Eukaryota</taxon>
        <taxon>Metazoa</taxon>
        <taxon>Ecdysozoa</taxon>
        <taxon>Arthropoda</taxon>
        <taxon>Hexapoda</taxon>
        <taxon>Insecta</taxon>
        <taxon>Pterygota</taxon>
        <taxon>Neoptera</taxon>
        <taxon>Endopterygota</taxon>
        <taxon>Diptera</taxon>
        <taxon>Nematocera</taxon>
        <taxon>Chironomoidea</taxon>
        <taxon>Chironomidae</taxon>
        <taxon>Clunio</taxon>
    </lineage>
</organism>
<sequence length="71" mass="8455">MHCEKSTPKKYSCHKSSLFLIMMITQFLKESLAFYINTFVDQEKNSARQGKERQAKEMKKKSRRNLSKLPR</sequence>
<reference evidence="3 4" key="1">
    <citation type="submission" date="2015-04" db="EMBL/GenBank/DDBJ databases">
        <authorList>
            <person name="Syromyatnikov M.Y."/>
            <person name="Popov V.N."/>
        </authorList>
    </citation>
    <scope>NUCLEOTIDE SEQUENCE [LARGE SCALE GENOMIC DNA]</scope>
</reference>
<feature type="compositionally biased region" description="Basic and acidic residues" evidence="1">
    <location>
        <begin position="44"/>
        <end position="57"/>
    </location>
</feature>
<keyword evidence="2" id="KW-0732">Signal</keyword>
<evidence type="ECO:0000313" key="3">
    <source>
        <dbReference type="EMBL" id="CRK91484.1"/>
    </source>
</evidence>
<feature type="chain" id="PRO_5012272434" evidence="2">
    <location>
        <begin position="34"/>
        <end position="71"/>
    </location>
</feature>
<dbReference type="AlphaFoldDB" id="A0A1J1HVU4"/>
<protein>
    <submittedName>
        <fullName evidence="3">CLUMA_CG005151, isoform A</fullName>
    </submittedName>
</protein>
<accession>A0A1J1HVU4</accession>